<dbReference type="Proteomes" id="UP000318102">
    <property type="component" value="Unassembled WGS sequence"/>
</dbReference>
<sequence>MLFTFKWTSTTRIQRMLTAVMIMTVFSCMITQTVTYAAVPSSSFTTNDTDEASLKQIVQTTIKQLAQHVPFTSWAQATTDIQPLGAGTHGWLVRVLNQANKPIGYLIFHAKEQGGFQLTEYGEGAELPYDKLALKQALKQHDIPQEAITIEPVYYKPLIAAWKVQSPSSTKWIDAITGELLPEEWMQQLDKKLGKQSKITSVVSTVNKTKTRIPIRTVSTLRTSSINSQHSDFSKRINSNYSDSLNSFQESLQSMSTLQAQASTQGQPFDPYDNILWMTSSTQLRGESALTWMQSWNPETSSQNWIYVVRKEQSKKAWNIPYAVIGKQQWTAAETNVESTLSNSISNSNASSSDFPIQRYWIMTGAGEDSSSKRWLAEDTLLEHGYLTSNKELID</sequence>
<accession>A0A559IYB1</accession>
<dbReference type="OrthoDB" id="2475185at2"/>
<evidence type="ECO:0000313" key="2">
    <source>
        <dbReference type="Proteomes" id="UP000318102"/>
    </source>
</evidence>
<organism evidence="1 2">
    <name type="scientific">Paenibacillus agilis</name>
    <dbReference type="NCBI Taxonomy" id="3020863"/>
    <lineage>
        <taxon>Bacteria</taxon>
        <taxon>Bacillati</taxon>
        <taxon>Bacillota</taxon>
        <taxon>Bacilli</taxon>
        <taxon>Bacillales</taxon>
        <taxon>Paenibacillaceae</taxon>
        <taxon>Paenibacillus</taxon>
    </lineage>
</organism>
<keyword evidence="2" id="KW-1185">Reference proteome</keyword>
<reference evidence="1 2" key="1">
    <citation type="submission" date="2019-07" db="EMBL/GenBank/DDBJ databases">
        <authorList>
            <person name="Kim J."/>
        </authorList>
    </citation>
    <scope>NUCLEOTIDE SEQUENCE [LARGE SCALE GENOMIC DNA]</scope>
    <source>
        <strain evidence="1 2">N4</strain>
    </source>
</reference>
<dbReference type="RefSeq" id="WP_144988255.1">
    <property type="nucleotide sequence ID" value="NZ_VNJK01000001.1"/>
</dbReference>
<dbReference type="PROSITE" id="PS51257">
    <property type="entry name" value="PROKAR_LIPOPROTEIN"/>
    <property type="match status" value="1"/>
</dbReference>
<name>A0A559IYB1_9BACL</name>
<dbReference type="EMBL" id="VNJK01000001">
    <property type="protein sequence ID" value="TVX92620.1"/>
    <property type="molecule type" value="Genomic_DNA"/>
</dbReference>
<gene>
    <name evidence="1" type="ORF">FPZ44_05900</name>
</gene>
<proteinExistence type="predicted"/>
<dbReference type="AlphaFoldDB" id="A0A559IYB1"/>
<protein>
    <submittedName>
        <fullName evidence="1">Uncharacterized protein</fullName>
    </submittedName>
</protein>
<evidence type="ECO:0000313" key="1">
    <source>
        <dbReference type="EMBL" id="TVX92620.1"/>
    </source>
</evidence>
<comment type="caution">
    <text evidence="1">The sequence shown here is derived from an EMBL/GenBank/DDBJ whole genome shotgun (WGS) entry which is preliminary data.</text>
</comment>